<feature type="compositionally biased region" description="Low complexity" evidence="1">
    <location>
        <begin position="63"/>
        <end position="99"/>
    </location>
</feature>
<keyword evidence="2" id="KW-0472">Membrane</keyword>
<accession>A0A4C1SM58</accession>
<organism evidence="3 4">
    <name type="scientific">Eumeta variegata</name>
    <name type="common">Bagworm moth</name>
    <name type="synonym">Eumeta japonica</name>
    <dbReference type="NCBI Taxonomy" id="151549"/>
    <lineage>
        <taxon>Eukaryota</taxon>
        <taxon>Metazoa</taxon>
        <taxon>Ecdysozoa</taxon>
        <taxon>Arthropoda</taxon>
        <taxon>Hexapoda</taxon>
        <taxon>Insecta</taxon>
        <taxon>Pterygota</taxon>
        <taxon>Neoptera</taxon>
        <taxon>Endopterygota</taxon>
        <taxon>Lepidoptera</taxon>
        <taxon>Glossata</taxon>
        <taxon>Ditrysia</taxon>
        <taxon>Tineoidea</taxon>
        <taxon>Psychidae</taxon>
        <taxon>Oiketicinae</taxon>
        <taxon>Eumeta</taxon>
    </lineage>
</organism>
<feature type="region of interest" description="Disordered" evidence="1">
    <location>
        <begin position="189"/>
        <end position="216"/>
    </location>
</feature>
<evidence type="ECO:0000313" key="3">
    <source>
        <dbReference type="EMBL" id="GBP03075.1"/>
    </source>
</evidence>
<feature type="compositionally biased region" description="Polar residues" evidence="1">
    <location>
        <begin position="190"/>
        <end position="199"/>
    </location>
</feature>
<gene>
    <name evidence="3" type="primary">FAP</name>
    <name evidence="3" type="ORF">EVAR_2562_1</name>
</gene>
<evidence type="ECO:0000256" key="1">
    <source>
        <dbReference type="SAM" id="MobiDB-lite"/>
    </source>
</evidence>
<evidence type="ECO:0000256" key="2">
    <source>
        <dbReference type="SAM" id="Phobius"/>
    </source>
</evidence>
<sequence length="216" mass="23345">MTQESSNSAMEMGTSDQELIAAKRKKRRNMIIGGIILLVVIAVTIALIVIFSASDPQPEAEAETGTTEGPTLPTTTTLAPTEDTTTTPTTMTTVTTMSPSPEPDPILIDLESIINGVFSAPSFNGSWVSGNEVLYRNQYAELVLFDVNTGDSSVLVQNSSEILQAASRVAELSPDRTQVVLAHSILPRTSMKQSNNDPSSDAYDRYDRRARDALQH</sequence>
<name>A0A4C1SM58_EUMVA</name>
<keyword evidence="2" id="KW-1133">Transmembrane helix</keyword>
<feature type="transmembrane region" description="Helical" evidence="2">
    <location>
        <begin position="30"/>
        <end position="51"/>
    </location>
</feature>
<dbReference type="AlphaFoldDB" id="A0A4C1SM58"/>
<dbReference type="Gene3D" id="2.140.10.30">
    <property type="entry name" value="Dipeptidylpeptidase IV, N-terminal domain"/>
    <property type="match status" value="1"/>
</dbReference>
<evidence type="ECO:0000313" key="4">
    <source>
        <dbReference type="Proteomes" id="UP000299102"/>
    </source>
</evidence>
<keyword evidence="2" id="KW-0812">Transmembrane</keyword>
<proteinExistence type="predicted"/>
<protein>
    <submittedName>
        <fullName evidence="3">Prolyl endopeptidase FAP</fullName>
    </submittedName>
</protein>
<dbReference type="Proteomes" id="UP000299102">
    <property type="component" value="Unassembled WGS sequence"/>
</dbReference>
<feature type="compositionally biased region" description="Basic and acidic residues" evidence="1">
    <location>
        <begin position="202"/>
        <end position="216"/>
    </location>
</feature>
<keyword evidence="4" id="KW-1185">Reference proteome</keyword>
<comment type="caution">
    <text evidence="3">The sequence shown here is derived from an EMBL/GenBank/DDBJ whole genome shotgun (WGS) entry which is preliminary data.</text>
</comment>
<reference evidence="3 4" key="1">
    <citation type="journal article" date="2019" name="Commun. Biol.">
        <title>The bagworm genome reveals a unique fibroin gene that provides high tensile strength.</title>
        <authorList>
            <person name="Kono N."/>
            <person name="Nakamura H."/>
            <person name="Ohtoshi R."/>
            <person name="Tomita M."/>
            <person name="Numata K."/>
            <person name="Arakawa K."/>
        </authorList>
    </citation>
    <scope>NUCLEOTIDE SEQUENCE [LARGE SCALE GENOMIC DNA]</scope>
</reference>
<dbReference type="STRING" id="151549.A0A4C1SM58"/>
<dbReference type="EMBL" id="BGZK01000009">
    <property type="protein sequence ID" value="GBP03075.1"/>
    <property type="molecule type" value="Genomic_DNA"/>
</dbReference>
<feature type="region of interest" description="Disordered" evidence="1">
    <location>
        <begin position="59"/>
        <end position="101"/>
    </location>
</feature>
<dbReference type="OrthoDB" id="6628750at2759"/>